<proteinExistence type="predicted"/>
<dbReference type="RefSeq" id="WP_114045511.1">
    <property type="nucleotide sequence ID" value="NZ_CP025198.1"/>
</dbReference>
<sequence>MRSIPDHLPLRLTGPRALATLVLSCAILLTGCSGPGGSTGASENSASPVPEGSPGATGSATPPPLTAPTGSWTPPAKGATAGPTAPAAVPTRSAALHSPVALDTRVTVNLVAVSATTVKAVTPGENSGPAVKVTVSVQNRSTAPIDVNSAVVSLTADKGAAGVGTTAGNSLPLKGSVAPGATAKGTYIFMLAPAKGRQVSVSVNYSAGEPVAVFTGRTA</sequence>
<gene>
    <name evidence="3" type="ORF">JS278_02529</name>
</gene>
<dbReference type="InterPro" id="IPR029050">
    <property type="entry name" value="Immunoprotect_excell_Ig-like"/>
</dbReference>
<evidence type="ECO:0000256" key="1">
    <source>
        <dbReference type="ARBA" id="ARBA00022729"/>
    </source>
</evidence>
<dbReference type="KEGG" id="acij:JS278_02529"/>
<protein>
    <submittedName>
        <fullName evidence="3">Uncharacterized protein</fullName>
    </submittedName>
</protein>
<dbReference type="PROSITE" id="PS51257">
    <property type="entry name" value="PROKAR_LIPOPROTEIN"/>
    <property type="match status" value="1"/>
</dbReference>
<organism evidence="3 4">
    <name type="scientific">Acidipropionibacterium virtanenii</name>
    <dbReference type="NCBI Taxonomy" id="2057246"/>
    <lineage>
        <taxon>Bacteria</taxon>
        <taxon>Bacillati</taxon>
        <taxon>Actinomycetota</taxon>
        <taxon>Actinomycetes</taxon>
        <taxon>Propionibacteriales</taxon>
        <taxon>Propionibacteriaceae</taxon>
        <taxon>Acidipropionibacterium</taxon>
    </lineage>
</organism>
<keyword evidence="4" id="KW-1185">Reference proteome</keyword>
<name>A0A344UWL9_9ACTN</name>
<feature type="region of interest" description="Disordered" evidence="2">
    <location>
        <begin position="36"/>
        <end position="90"/>
    </location>
</feature>
<dbReference type="OrthoDB" id="3831250at2"/>
<dbReference type="AlphaFoldDB" id="A0A344UWL9"/>
<dbReference type="Gene3D" id="2.60.40.1240">
    <property type="match status" value="1"/>
</dbReference>
<dbReference type="Proteomes" id="UP000251995">
    <property type="component" value="Chromosome"/>
</dbReference>
<keyword evidence="1" id="KW-0732">Signal</keyword>
<accession>A0A344UWL9</accession>
<reference evidence="3 4" key="1">
    <citation type="submission" date="2017-12" db="EMBL/GenBank/DDBJ databases">
        <title>The whole genome sequence of the Acidipropionibacterium virtanenii sp. nov. type strain JS278.</title>
        <authorList>
            <person name="Laine P."/>
            <person name="Deptula P."/>
            <person name="Varmanen P."/>
            <person name="Auvinen P."/>
        </authorList>
    </citation>
    <scope>NUCLEOTIDE SEQUENCE [LARGE SCALE GENOMIC DNA]</scope>
    <source>
        <strain evidence="3 4">JS278</strain>
    </source>
</reference>
<evidence type="ECO:0000313" key="4">
    <source>
        <dbReference type="Proteomes" id="UP000251995"/>
    </source>
</evidence>
<evidence type="ECO:0000256" key="2">
    <source>
        <dbReference type="SAM" id="MobiDB-lite"/>
    </source>
</evidence>
<feature type="compositionally biased region" description="Low complexity" evidence="2">
    <location>
        <begin position="73"/>
        <end position="90"/>
    </location>
</feature>
<dbReference type="EMBL" id="CP025198">
    <property type="protein sequence ID" value="AXE39667.1"/>
    <property type="molecule type" value="Genomic_DNA"/>
</dbReference>
<evidence type="ECO:0000313" key="3">
    <source>
        <dbReference type="EMBL" id="AXE39667.1"/>
    </source>
</evidence>